<dbReference type="Gramene" id="Kaladp0037s0339.1.v1.1">
    <property type="protein sequence ID" value="Kaladp0037s0339.1.v1.1.CDS.1"/>
    <property type="gene ID" value="Kaladp0037s0339.v1.1"/>
</dbReference>
<organism evidence="4 5">
    <name type="scientific">Kalanchoe fedtschenkoi</name>
    <name type="common">Lavender scallops</name>
    <name type="synonym">South American air plant</name>
    <dbReference type="NCBI Taxonomy" id="63787"/>
    <lineage>
        <taxon>Eukaryota</taxon>
        <taxon>Viridiplantae</taxon>
        <taxon>Streptophyta</taxon>
        <taxon>Embryophyta</taxon>
        <taxon>Tracheophyta</taxon>
        <taxon>Spermatophyta</taxon>
        <taxon>Magnoliopsida</taxon>
        <taxon>eudicotyledons</taxon>
        <taxon>Gunneridae</taxon>
        <taxon>Pentapetalae</taxon>
        <taxon>Saxifragales</taxon>
        <taxon>Crassulaceae</taxon>
        <taxon>Kalanchoe</taxon>
    </lineage>
</organism>
<dbReference type="EnsemblPlants" id="Kaladp0037s0339.1.v1.1">
    <property type="protein sequence ID" value="Kaladp0037s0339.1.v1.1.CDS.1"/>
    <property type="gene ID" value="Kaladp0037s0339.v1.1"/>
</dbReference>
<feature type="compositionally biased region" description="Polar residues" evidence="2">
    <location>
        <begin position="71"/>
        <end position="83"/>
    </location>
</feature>
<reference evidence="4" key="1">
    <citation type="submission" date="2021-01" db="UniProtKB">
        <authorList>
            <consortium name="EnsemblPlants"/>
        </authorList>
    </citation>
    <scope>IDENTIFICATION</scope>
</reference>
<dbReference type="PANTHER" id="PTHR10627">
    <property type="entry name" value="SCP160"/>
    <property type="match status" value="1"/>
</dbReference>
<feature type="region of interest" description="Disordered" evidence="2">
    <location>
        <begin position="61"/>
        <end position="84"/>
    </location>
</feature>
<dbReference type="SUPFAM" id="SSF47769">
    <property type="entry name" value="SAM/Pointed domain"/>
    <property type="match status" value="1"/>
</dbReference>
<evidence type="ECO:0000256" key="1">
    <source>
        <dbReference type="ARBA" id="ARBA00022737"/>
    </source>
</evidence>
<name>A0A7N0ZUT4_KALFE</name>
<dbReference type="Pfam" id="PF00536">
    <property type="entry name" value="SAM_1"/>
    <property type="match status" value="1"/>
</dbReference>
<evidence type="ECO:0000256" key="2">
    <source>
        <dbReference type="SAM" id="MobiDB-lite"/>
    </source>
</evidence>
<dbReference type="SMART" id="SM00454">
    <property type="entry name" value="SAM"/>
    <property type="match status" value="1"/>
</dbReference>
<dbReference type="CDD" id="cd09487">
    <property type="entry name" value="SAM_superfamily"/>
    <property type="match status" value="1"/>
</dbReference>
<accession>A0A7N0ZUT4</accession>
<dbReference type="Gene3D" id="1.10.150.50">
    <property type="entry name" value="Transcription Factor, Ets-1"/>
    <property type="match status" value="1"/>
</dbReference>
<dbReference type="Proteomes" id="UP000594263">
    <property type="component" value="Unplaced"/>
</dbReference>
<keyword evidence="1" id="KW-0677">Repeat</keyword>
<feature type="domain" description="SAM" evidence="3">
    <location>
        <begin position="162"/>
        <end position="220"/>
    </location>
</feature>
<dbReference type="AlphaFoldDB" id="A0A7N0ZUT4"/>
<dbReference type="PROSITE" id="PS50105">
    <property type="entry name" value="SAM_DOMAIN"/>
    <property type="match status" value="1"/>
</dbReference>
<dbReference type="PANTHER" id="PTHR10627:SF68">
    <property type="entry name" value="F26K24.15 PROTEIN-RELATED"/>
    <property type="match status" value="1"/>
</dbReference>
<sequence length="233" mass="25994">MSEEDDWVIVKKQRINILVPPVHATEQQAASSGLCLGKIQQATPAKAAKRLLPLPNPRDELEHAEVGKPRPTSTHPITSSQLQKKLPSKELDLDIVKQPSIQVQTIPQIRDKSLTVEGTQKPMNRQRRLLTGSTDSTDGGVFLNQLMRASNLDNKIRRAGGLSNWLASLGLHQFVGVFNRRRVDRFQLVNLSMKKLKDMGVKAVGPRRKLMHAIDCLCQPYCFESLCVGPSHL</sequence>
<proteinExistence type="predicted"/>
<dbReference type="InterPro" id="IPR001660">
    <property type="entry name" value="SAM"/>
</dbReference>
<evidence type="ECO:0000313" key="5">
    <source>
        <dbReference type="Proteomes" id="UP000594263"/>
    </source>
</evidence>
<protein>
    <recommendedName>
        <fullName evidence="3">SAM domain-containing protein</fullName>
    </recommendedName>
</protein>
<dbReference type="InterPro" id="IPR013761">
    <property type="entry name" value="SAM/pointed_sf"/>
</dbReference>
<keyword evidence="5" id="KW-1185">Reference proteome</keyword>
<evidence type="ECO:0000259" key="3">
    <source>
        <dbReference type="PROSITE" id="PS50105"/>
    </source>
</evidence>
<evidence type="ECO:0000313" key="4">
    <source>
        <dbReference type="EnsemblPlants" id="Kaladp0037s0339.1.v1.1.CDS.1"/>
    </source>
</evidence>